<dbReference type="AlphaFoldDB" id="A0A7S2W8L2"/>
<keyword evidence="2" id="KW-1133">Transmembrane helix</keyword>
<feature type="transmembrane region" description="Helical" evidence="2">
    <location>
        <begin position="107"/>
        <end position="134"/>
    </location>
</feature>
<evidence type="ECO:0000256" key="1">
    <source>
        <dbReference type="SAM" id="MobiDB-lite"/>
    </source>
</evidence>
<accession>A0A7S2W8L2</accession>
<protein>
    <recommendedName>
        <fullName evidence="4">MARVEL domain-containing protein</fullName>
    </recommendedName>
</protein>
<keyword evidence="2" id="KW-0812">Transmembrane</keyword>
<evidence type="ECO:0000256" key="2">
    <source>
        <dbReference type="SAM" id="Phobius"/>
    </source>
</evidence>
<proteinExistence type="predicted"/>
<name>A0A7S2W8L2_9STRA</name>
<evidence type="ECO:0000313" key="3">
    <source>
        <dbReference type="EMBL" id="CAD9672339.1"/>
    </source>
</evidence>
<sequence length="211" mass="23155">MYPLAPSRPSERAFRLSSGLVGLCVCLFVSTLLLIFSFSIWSILLNVLFLVYAFFVLRIFKGDDPIVGSESMICFAFSAGLNCLLSVFTLVSLVTKKQMLFDRLKPWQGYVGMVGSGLAVAAYLGMTIVSILLFRDLRETQVQFDEEATPFMQGRGSGGGSFASSSISSNSRFGSFRHDTPTGTYASQHAPPQQTPQSKPRFPGKGYKLKD</sequence>
<keyword evidence="2" id="KW-0472">Membrane</keyword>
<feature type="transmembrane region" description="Helical" evidence="2">
    <location>
        <begin position="72"/>
        <end position="95"/>
    </location>
</feature>
<feature type="compositionally biased region" description="Polar residues" evidence="1">
    <location>
        <begin position="181"/>
        <end position="198"/>
    </location>
</feature>
<gene>
    <name evidence="3" type="ORF">QSP1433_LOCUS3901</name>
</gene>
<feature type="transmembrane region" description="Helical" evidence="2">
    <location>
        <begin position="12"/>
        <end position="34"/>
    </location>
</feature>
<feature type="transmembrane region" description="Helical" evidence="2">
    <location>
        <begin position="40"/>
        <end position="60"/>
    </location>
</feature>
<feature type="compositionally biased region" description="Low complexity" evidence="1">
    <location>
        <begin position="162"/>
        <end position="174"/>
    </location>
</feature>
<organism evidence="3">
    <name type="scientific">Mucochytrium quahogii</name>
    <dbReference type="NCBI Taxonomy" id="96639"/>
    <lineage>
        <taxon>Eukaryota</taxon>
        <taxon>Sar</taxon>
        <taxon>Stramenopiles</taxon>
        <taxon>Bigyra</taxon>
        <taxon>Labyrinthulomycetes</taxon>
        <taxon>Thraustochytrida</taxon>
        <taxon>Thraustochytriidae</taxon>
        <taxon>Mucochytrium</taxon>
    </lineage>
</organism>
<reference evidence="3" key="1">
    <citation type="submission" date="2021-01" db="EMBL/GenBank/DDBJ databases">
        <authorList>
            <person name="Corre E."/>
            <person name="Pelletier E."/>
            <person name="Niang G."/>
            <person name="Scheremetjew M."/>
            <person name="Finn R."/>
            <person name="Kale V."/>
            <person name="Holt S."/>
            <person name="Cochrane G."/>
            <person name="Meng A."/>
            <person name="Brown T."/>
            <person name="Cohen L."/>
        </authorList>
    </citation>
    <scope>NUCLEOTIDE SEQUENCE</scope>
    <source>
        <strain evidence="3">NY070348D</strain>
    </source>
</reference>
<feature type="region of interest" description="Disordered" evidence="1">
    <location>
        <begin position="150"/>
        <end position="211"/>
    </location>
</feature>
<dbReference type="EMBL" id="HBHK01006449">
    <property type="protein sequence ID" value="CAD9672339.1"/>
    <property type="molecule type" value="Transcribed_RNA"/>
</dbReference>
<evidence type="ECO:0008006" key="4">
    <source>
        <dbReference type="Google" id="ProtNLM"/>
    </source>
</evidence>